<comment type="caution">
    <text evidence="2">The sequence shown here is derived from an EMBL/GenBank/DDBJ whole genome shotgun (WGS) entry which is preliminary data.</text>
</comment>
<evidence type="ECO:0000313" key="3">
    <source>
        <dbReference type="Proteomes" id="UP001321749"/>
    </source>
</evidence>
<evidence type="ECO:0000256" key="1">
    <source>
        <dbReference type="SAM" id="MobiDB-lite"/>
    </source>
</evidence>
<name>A0AAV9HGW2_9PEZI</name>
<keyword evidence="3" id="KW-1185">Reference proteome</keyword>
<sequence length="382" mass="40908">MLSRVLERRYFGTWTAPREDSLGPRSAFFVLGRNRKPRESGTEAEHFRGQNVPMICNWLEFTICERSPVWFDEKDFETFKKSKRLTGNTSAVPMSSTFLDKELATLGTQHFNLARYFPALLLSAWRCFRDRPYVIVAMAAEAEKVIAPETSAPEVAAPVEKKSDEAVTTEVATESVKAGGTPTEVASTTTVVPNGSEVKDVKTTSEDSKPNMVDPAQSTEVAAPSADTAAEPTAELNGVSAQPVTTGKPASVEEAPEKPEVEPVSVPAPATTSDATADGISGAANGDTREDVQMKEASDDTTAAEVEKTESAVGNGKRKAEDAFGADDDAESKKAKPDTTESATTNGTVPARKPGRPKKERKILTPVGQTARKTRSQGPVEA</sequence>
<dbReference type="EMBL" id="MU865048">
    <property type="protein sequence ID" value="KAK4459035.1"/>
    <property type="molecule type" value="Genomic_DNA"/>
</dbReference>
<feature type="compositionally biased region" description="Low complexity" evidence="1">
    <location>
        <begin position="262"/>
        <end position="278"/>
    </location>
</feature>
<dbReference type="Proteomes" id="UP001321749">
    <property type="component" value="Unassembled WGS sequence"/>
</dbReference>
<gene>
    <name evidence="2" type="ORF">QBC42DRAFT_254774</name>
</gene>
<dbReference type="AlphaFoldDB" id="A0AAV9HGW2"/>
<feature type="compositionally biased region" description="Polar residues" evidence="1">
    <location>
        <begin position="184"/>
        <end position="193"/>
    </location>
</feature>
<accession>A0AAV9HGW2</accession>
<evidence type="ECO:0000313" key="2">
    <source>
        <dbReference type="EMBL" id="KAK4459035.1"/>
    </source>
</evidence>
<feature type="compositionally biased region" description="Basic and acidic residues" evidence="1">
    <location>
        <begin position="287"/>
        <end position="298"/>
    </location>
</feature>
<reference evidence="2" key="2">
    <citation type="submission" date="2023-06" db="EMBL/GenBank/DDBJ databases">
        <authorList>
            <consortium name="Lawrence Berkeley National Laboratory"/>
            <person name="Mondo S.J."/>
            <person name="Hensen N."/>
            <person name="Bonometti L."/>
            <person name="Westerberg I."/>
            <person name="Brannstrom I.O."/>
            <person name="Guillou S."/>
            <person name="Cros-Aarteil S."/>
            <person name="Calhoun S."/>
            <person name="Haridas S."/>
            <person name="Kuo A."/>
            <person name="Pangilinan J."/>
            <person name="Riley R."/>
            <person name="Labutti K."/>
            <person name="Andreopoulos B."/>
            <person name="Lipzen A."/>
            <person name="Chen C."/>
            <person name="Yanf M."/>
            <person name="Daum C."/>
            <person name="Ng V."/>
            <person name="Clum A."/>
            <person name="Steindorff A."/>
            <person name="Ohm R."/>
            <person name="Martin F."/>
            <person name="Silar P."/>
            <person name="Natvig D."/>
            <person name="Lalanne C."/>
            <person name="Gautier V."/>
            <person name="Ament-Velasquez S.L."/>
            <person name="Kruys A."/>
            <person name="Hutchinson M.I."/>
            <person name="Powell A.J."/>
            <person name="Barry K."/>
            <person name="Miller A.N."/>
            <person name="Grigoriev I.V."/>
            <person name="Debuchy R."/>
            <person name="Gladieux P."/>
            <person name="Thoren M.H."/>
            <person name="Johannesson H."/>
        </authorList>
    </citation>
    <scope>NUCLEOTIDE SEQUENCE</scope>
    <source>
        <strain evidence="2">PSN324</strain>
    </source>
</reference>
<feature type="region of interest" description="Disordered" evidence="1">
    <location>
        <begin position="172"/>
        <end position="382"/>
    </location>
</feature>
<reference evidence="2" key="1">
    <citation type="journal article" date="2023" name="Mol. Phylogenet. Evol.">
        <title>Genome-scale phylogeny and comparative genomics of the fungal order Sordariales.</title>
        <authorList>
            <person name="Hensen N."/>
            <person name="Bonometti L."/>
            <person name="Westerberg I."/>
            <person name="Brannstrom I.O."/>
            <person name="Guillou S."/>
            <person name="Cros-Aarteil S."/>
            <person name="Calhoun S."/>
            <person name="Haridas S."/>
            <person name="Kuo A."/>
            <person name="Mondo S."/>
            <person name="Pangilinan J."/>
            <person name="Riley R."/>
            <person name="LaButti K."/>
            <person name="Andreopoulos B."/>
            <person name="Lipzen A."/>
            <person name="Chen C."/>
            <person name="Yan M."/>
            <person name="Daum C."/>
            <person name="Ng V."/>
            <person name="Clum A."/>
            <person name="Steindorff A."/>
            <person name="Ohm R.A."/>
            <person name="Martin F."/>
            <person name="Silar P."/>
            <person name="Natvig D.O."/>
            <person name="Lalanne C."/>
            <person name="Gautier V."/>
            <person name="Ament-Velasquez S.L."/>
            <person name="Kruys A."/>
            <person name="Hutchinson M.I."/>
            <person name="Powell A.J."/>
            <person name="Barry K."/>
            <person name="Miller A.N."/>
            <person name="Grigoriev I.V."/>
            <person name="Debuchy R."/>
            <person name="Gladieux P."/>
            <person name="Hiltunen Thoren M."/>
            <person name="Johannesson H."/>
        </authorList>
    </citation>
    <scope>NUCLEOTIDE SEQUENCE</scope>
    <source>
        <strain evidence="2">PSN324</strain>
    </source>
</reference>
<organism evidence="2 3">
    <name type="scientific">Cladorrhinum samala</name>
    <dbReference type="NCBI Taxonomy" id="585594"/>
    <lineage>
        <taxon>Eukaryota</taxon>
        <taxon>Fungi</taxon>
        <taxon>Dikarya</taxon>
        <taxon>Ascomycota</taxon>
        <taxon>Pezizomycotina</taxon>
        <taxon>Sordariomycetes</taxon>
        <taxon>Sordariomycetidae</taxon>
        <taxon>Sordariales</taxon>
        <taxon>Podosporaceae</taxon>
        <taxon>Cladorrhinum</taxon>
    </lineage>
</organism>
<proteinExistence type="predicted"/>
<protein>
    <submittedName>
        <fullName evidence="2">Uncharacterized protein</fullName>
    </submittedName>
</protein>
<feature type="compositionally biased region" description="Basic and acidic residues" evidence="1">
    <location>
        <begin position="197"/>
        <end position="209"/>
    </location>
</feature>